<proteinExistence type="predicted"/>
<gene>
    <name evidence="2" type="ORF">TUM19329_24310</name>
</gene>
<dbReference type="RefSeq" id="WP_173237489.1">
    <property type="nucleotide sequence ID" value="NZ_AP022839.1"/>
</dbReference>
<reference evidence="2" key="1">
    <citation type="journal article" date="2020" name="Microbiol. Resour. Announc.">
        <title>Complete Genome Sequence of Novel Psychrotolerant Legionella Strain TUM19329, Isolated from Antarctic Lake Sediment.</title>
        <authorList>
            <person name="Shimada S."/>
            <person name="Nakai R."/>
            <person name="Aoki K."/>
            <person name="Shimoeda N."/>
            <person name="Ohno G."/>
            <person name="Miyazaki Y."/>
            <person name="Kudoh S."/>
            <person name="Imura S."/>
            <person name="Watanabe K."/>
            <person name="Ishii Y."/>
            <person name="Tateda K."/>
        </authorList>
    </citation>
    <scope>NUCLEOTIDE SEQUENCE [LARGE SCALE GENOMIC DNA]</scope>
    <source>
        <strain evidence="2">TUM19329</strain>
    </source>
</reference>
<protein>
    <submittedName>
        <fullName evidence="2">Uncharacterized protein</fullName>
    </submittedName>
</protein>
<keyword evidence="1" id="KW-0812">Transmembrane</keyword>
<feature type="transmembrane region" description="Helical" evidence="1">
    <location>
        <begin position="389"/>
        <end position="410"/>
    </location>
</feature>
<dbReference type="KEGG" id="lant:TUM19329_24310"/>
<keyword evidence="3" id="KW-1185">Reference proteome</keyword>
<feature type="transmembrane region" description="Helical" evidence="1">
    <location>
        <begin position="336"/>
        <end position="357"/>
    </location>
</feature>
<dbReference type="Gene3D" id="1.20.1740.10">
    <property type="entry name" value="Amino acid/polyamine transporter I"/>
    <property type="match status" value="1"/>
</dbReference>
<dbReference type="EMBL" id="AP022839">
    <property type="protein sequence ID" value="BCA96070.1"/>
    <property type="molecule type" value="Genomic_DNA"/>
</dbReference>
<feature type="transmembrane region" description="Helical" evidence="1">
    <location>
        <begin position="67"/>
        <end position="86"/>
    </location>
</feature>
<feature type="transmembrane region" description="Helical" evidence="1">
    <location>
        <begin position="118"/>
        <end position="140"/>
    </location>
</feature>
<feature type="transmembrane region" description="Helical" evidence="1">
    <location>
        <begin position="35"/>
        <end position="61"/>
    </location>
</feature>
<sequence length="413" mass="46060">MELQKIMTQSLFNSVAVISMLLGIWFLFHKKIRNSVIWGATVTPLASIIGSGFLVSAPILILATGRWASLVMILVVCIAYGLGACLRFNIKNIEPVLGNLVTYPWLNRIEAISRPCLGIAYVISVAFYLKLLSAFALRGLGLDNLIYEKSITTLILFFIGIVGKLRGLHSLVFFETYAVNLKLAIIFSIIVCFALYNSELLTQGTWIIKQYPNETWWMGCRKVMGMLIIIQGFETSRYIGLGFSETIRIKTMRYAQWISGVIYILFVALAMVVFTDIHQISETSIIDICRIVAPVLAPMLIIAAIMSQFSAAIADTLGSGGLLVEATHKKITVNNSYLLITMLAIVLTWLTNIYEILTLASKAFAVYYAFQIVLTLISLEHFKPQKNYLINRVFYSCLLLLMLAILTFGIPSG</sequence>
<accession>A0A6F8T7E7</accession>
<feature type="transmembrane region" description="Helical" evidence="1">
    <location>
        <begin position="6"/>
        <end position="28"/>
    </location>
</feature>
<feature type="transmembrane region" description="Helical" evidence="1">
    <location>
        <begin position="295"/>
        <end position="324"/>
    </location>
</feature>
<name>A0A6F8T7E7_9GAMM</name>
<dbReference type="Proteomes" id="UP000502894">
    <property type="component" value="Chromosome"/>
</dbReference>
<keyword evidence="1" id="KW-1133">Transmembrane helix</keyword>
<evidence type="ECO:0000256" key="1">
    <source>
        <dbReference type="SAM" id="Phobius"/>
    </source>
</evidence>
<evidence type="ECO:0000313" key="2">
    <source>
        <dbReference type="EMBL" id="BCA96070.1"/>
    </source>
</evidence>
<evidence type="ECO:0000313" key="3">
    <source>
        <dbReference type="Proteomes" id="UP000502894"/>
    </source>
</evidence>
<organism evidence="2 3">
    <name type="scientific">Legionella antarctica</name>
    <dbReference type="NCBI Taxonomy" id="2708020"/>
    <lineage>
        <taxon>Bacteria</taxon>
        <taxon>Pseudomonadati</taxon>
        <taxon>Pseudomonadota</taxon>
        <taxon>Gammaproteobacteria</taxon>
        <taxon>Legionellales</taxon>
        <taxon>Legionellaceae</taxon>
        <taxon>Legionella</taxon>
    </lineage>
</organism>
<feature type="transmembrane region" description="Helical" evidence="1">
    <location>
        <begin position="363"/>
        <end position="382"/>
    </location>
</feature>
<feature type="transmembrane region" description="Helical" evidence="1">
    <location>
        <begin position="254"/>
        <end position="275"/>
    </location>
</feature>
<dbReference type="AlphaFoldDB" id="A0A6F8T7E7"/>
<feature type="transmembrane region" description="Helical" evidence="1">
    <location>
        <begin position="146"/>
        <end position="165"/>
    </location>
</feature>
<keyword evidence="1" id="KW-0472">Membrane</keyword>